<keyword evidence="3 6" id="KW-0812">Transmembrane</keyword>
<dbReference type="Gene3D" id="1.10.1760.20">
    <property type="match status" value="1"/>
</dbReference>
<organism evidence="8 9">
    <name type="scientific">Deinococcus cellulosilyticus (strain DSM 18568 / NBRC 106333 / KACC 11606 / 5516J-15)</name>
    <dbReference type="NCBI Taxonomy" id="1223518"/>
    <lineage>
        <taxon>Bacteria</taxon>
        <taxon>Thermotogati</taxon>
        <taxon>Deinococcota</taxon>
        <taxon>Deinococci</taxon>
        <taxon>Deinococcales</taxon>
        <taxon>Deinococcaceae</taxon>
        <taxon>Deinococcus</taxon>
    </lineage>
</organism>
<dbReference type="NCBIfam" id="TIGR00254">
    <property type="entry name" value="GGDEF"/>
    <property type="match status" value="1"/>
</dbReference>
<feature type="transmembrane region" description="Helical" evidence="6">
    <location>
        <begin position="136"/>
        <end position="152"/>
    </location>
</feature>
<dbReference type="EMBL" id="BJXB01000007">
    <property type="protein sequence ID" value="GEM46224.1"/>
    <property type="molecule type" value="Genomic_DNA"/>
</dbReference>
<dbReference type="SUPFAM" id="SSF55073">
    <property type="entry name" value="Nucleotide cyclase"/>
    <property type="match status" value="1"/>
</dbReference>
<dbReference type="Gene3D" id="3.30.70.270">
    <property type="match status" value="1"/>
</dbReference>
<accession>A0A511N065</accession>
<evidence type="ECO:0000313" key="9">
    <source>
        <dbReference type="Proteomes" id="UP000321306"/>
    </source>
</evidence>
<dbReference type="Proteomes" id="UP000321306">
    <property type="component" value="Unassembled WGS sequence"/>
</dbReference>
<reference evidence="8 9" key="1">
    <citation type="submission" date="2019-07" db="EMBL/GenBank/DDBJ databases">
        <title>Whole genome shotgun sequence of Deinococcus cellulosilyticus NBRC 106333.</title>
        <authorList>
            <person name="Hosoyama A."/>
            <person name="Uohara A."/>
            <person name="Ohji S."/>
            <person name="Ichikawa N."/>
        </authorList>
    </citation>
    <scope>NUCLEOTIDE SEQUENCE [LARGE SCALE GENOMIC DNA]</scope>
    <source>
        <strain evidence="8 9">NBRC 106333</strain>
    </source>
</reference>
<feature type="domain" description="GGDEF" evidence="7">
    <location>
        <begin position="221"/>
        <end position="354"/>
    </location>
</feature>
<dbReference type="OrthoDB" id="9759607at2"/>
<gene>
    <name evidence="8" type="ORF">DC3_18590</name>
</gene>
<dbReference type="PANTHER" id="PTHR45138:SF9">
    <property type="entry name" value="DIGUANYLATE CYCLASE DGCM-RELATED"/>
    <property type="match status" value="1"/>
</dbReference>
<comment type="subcellular location">
    <subcellularLocation>
        <location evidence="1">Cell membrane</location>
        <topology evidence="1">Multi-pass membrane protein</topology>
    </subcellularLocation>
</comment>
<sequence length="378" mass="42205">MGTFDNIIFQLALLTSLTFGWSLLLKNSRTADQPAQHQMLELGMATLIALVLMRYPIELQEGFLLDLRMVPIALLGLRYGPAQALLAAVPSALYRMYLGGVGMLPAMVSLGGLLLVLTVAWAWSVRSHQSIQSIKWLPWVLFLPVVAGILMLPEGPTLLWKVFPVFYLGCSLTLCLAMMVLDSRQMQLRANEVVAQDSLTDPLTGLLNRRGLEHDTVQFYGGNHVLTLDVDRFKSINDRFGHQVGDDVLGTLGTVLRESLGLQHRAYRMGGEEFVVVLRNKTDRQAYRWAEDIRAAFTERVEMMHKHLPEPVTVSAGLVRMAAGEGFHVALSRADELLYQAKSQGRNRTCQSETRKEAATARLVLPSEDENLLRHDLN</sequence>
<dbReference type="Pfam" id="PF07694">
    <property type="entry name" value="5TM-5TMR_LYT"/>
    <property type="match status" value="1"/>
</dbReference>
<comment type="caution">
    <text evidence="8">The sequence shown here is derived from an EMBL/GenBank/DDBJ whole genome shotgun (WGS) entry which is preliminary data.</text>
</comment>
<evidence type="ECO:0000256" key="3">
    <source>
        <dbReference type="ARBA" id="ARBA00022692"/>
    </source>
</evidence>
<feature type="transmembrane region" description="Helical" evidence="6">
    <location>
        <begin position="6"/>
        <end position="25"/>
    </location>
</feature>
<keyword evidence="2" id="KW-1003">Cell membrane</keyword>
<evidence type="ECO:0000256" key="2">
    <source>
        <dbReference type="ARBA" id="ARBA00022475"/>
    </source>
</evidence>
<name>A0A511N065_DEIC1</name>
<feature type="transmembrane region" description="Helical" evidence="6">
    <location>
        <begin position="37"/>
        <end position="57"/>
    </location>
</feature>
<dbReference type="GO" id="GO:0000155">
    <property type="term" value="F:phosphorelay sensor kinase activity"/>
    <property type="evidence" value="ECO:0007669"/>
    <property type="project" value="InterPro"/>
</dbReference>
<keyword evidence="9" id="KW-1185">Reference proteome</keyword>
<dbReference type="Pfam" id="PF00990">
    <property type="entry name" value="GGDEF"/>
    <property type="match status" value="1"/>
</dbReference>
<evidence type="ECO:0000313" key="8">
    <source>
        <dbReference type="EMBL" id="GEM46224.1"/>
    </source>
</evidence>
<dbReference type="PROSITE" id="PS50887">
    <property type="entry name" value="GGDEF"/>
    <property type="match status" value="1"/>
</dbReference>
<proteinExistence type="predicted"/>
<evidence type="ECO:0000256" key="6">
    <source>
        <dbReference type="SAM" id="Phobius"/>
    </source>
</evidence>
<dbReference type="GO" id="GO:0005886">
    <property type="term" value="C:plasma membrane"/>
    <property type="evidence" value="ECO:0007669"/>
    <property type="project" value="UniProtKB-SubCell"/>
</dbReference>
<dbReference type="InterPro" id="IPR011620">
    <property type="entry name" value="Sig_transdc_His_kinase_LytS_TM"/>
</dbReference>
<evidence type="ECO:0000256" key="5">
    <source>
        <dbReference type="ARBA" id="ARBA00023136"/>
    </source>
</evidence>
<feature type="transmembrane region" description="Helical" evidence="6">
    <location>
        <begin position="158"/>
        <end position="181"/>
    </location>
</feature>
<dbReference type="GO" id="GO:0052621">
    <property type="term" value="F:diguanylate cyclase activity"/>
    <property type="evidence" value="ECO:0007669"/>
    <property type="project" value="TreeGrafter"/>
</dbReference>
<dbReference type="InterPro" id="IPR050469">
    <property type="entry name" value="Diguanylate_Cyclase"/>
</dbReference>
<evidence type="ECO:0000256" key="4">
    <source>
        <dbReference type="ARBA" id="ARBA00022989"/>
    </source>
</evidence>
<dbReference type="SMART" id="SM00267">
    <property type="entry name" value="GGDEF"/>
    <property type="match status" value="1"/>
</dbReference>
<dbReference type="InterPro" id="IPR000160">
    <property type="entry name" value="GGDEF_dom"/>
</dbReference>
<keyword evidence="4 6" id="KW-1133">Transmembrane helix</keyword>
<dbReference type="RefSeq" id="WP_146884050.1">
    <property type="nucleotide sequence ID" value="NZ_BJXB01000007.1"/>
</dbReference>
<dbReference type="AlphaFoldDB" id="A0A511N065"/>
<dbReference type="CDD" id="cd01949">
    <property type="entry name" value="GGDEF"/>
    <property type="match status" value="1"/>
</dbReference>
<keyword evidence="5 6" id="KW-0472">Membrane</keyword>
<dbReference type="InterPro" id="IPR029787">
    <property type="entry name" value="Nucleotide_cyclase"/>
</dbReference>
<feature type="transmembrane region" description="Helical" evidence="6">
    <location>
        <begin position="103"/>
        <end position="124"/>
    </location>
</feature>
<dbReference type="GO" id="GO:0071555">
    <property type="term" value="P:cell wall organization"/>
    <property type="evidence" value="ECO:0007669"/>
    <property type="project" value="InterPro"/>
</dbReference>
<evidence type="ECO:0000256" key="1">
    <source>
        <dbReference type="ARBA" id="ARBA00004651"/>
    </source>
</evidence>
<protein>
    <recommendedName>
        <fullName evidence="7">GGDEF domain-containing protein</fullName>
    </recommendedName>
</protein>
<dbReference type="PANTHER" id="PTHR45138">
    <property type="entry name" value="REGULATORY COMPONENTS OF SENSORY TRANSDUCTION SYSTEM"/>
    <property type="match status" value="1"/>
</dbReference>
<evidence type="ECO:0000259" key="7">
    <source>
        <dbReference type="PROSITE" id="PS50887"/>
    </source>
</evidence>
<dbReference type="InterPro" id="IPR043128">
    <property type="entry name" value="Rev_trsase/Diguanyl_cyclase"/>
</dbReference>